<reference evidence="1 2" key="1">
    <citation type="journal article" date="2007" name="Int. J. Syst. Evol. Microbiol.">
        <title>Description of Pelomonas aquatica sp. nov. and Pelomonas puraquae sp. nov., isolated from industrial and haemodialysis water.</title>
        <authorList>
            <person name="Gomila M."/>
            <person name="Bowien B."/>
            <person name="Falsen E."/>
            <person name="Moore E.R."/>
            <person name="Lalucat J."/>
        </authorList>
    </citation>
    <scope>NUCLEOTIDE SEQUENCE [LARGE SCALE GENOMIC DNA]</scope>
    <source>
        <strain evidence="1 2">CCUG 52769</strain>
    </source>
</reference>
<dbReference type="EMBL" id="NISI01000005">
    <property type="protein sequence ID" value="OWR03777.1"/>
    <property type="molecule type" value="Genomic_DNA"/>
</dbReference>
<comment type="caution">
    <text evidence="1">The sequence shown here is derived from an EMBL/GenBank/DDBJ whole genome shotgun (WGS) entry which is preliminary data.</text>
</comment>
<name>A0A254NBM4_9BURK</name>
<evidence type="ECO:0000313" key="1">
    <source>
        <dbReference type="EMBL" id="OWR03777.1"/>
    </source>
</evidence>
<dbReference type="Proteomes" id="UP000197446">
    <property type="component" value="Unassembled WGS sequence"/>
</dbReference>
<dbReference type="RefSeq" id="WP_088484016.1">
    <property type="nucleotide sequence ID" value="NZ_NISI01000005.1"/>
</dbReference>
<protein>
    <submittedName>
        <fullName evidence="1">Thiol-disulfide oxidoreductase</fullName>
    </submittedName>
</protein>
<organism evidence="1 2">
    <name type="scientific">Roseateles puraquae</name>
    <dbReference type="NCBI Taxonomy" id="431059"/>
    <lineage>
        <taxon>Bacteria</taxon>
        <taxon>Pseudomonadati</taxon>
        <taxon>Pseudomonadota</taxon>
        <taxon>Betaproteobacteria</taxon>
        <taxon>Burkholderiales</taxon>
        <taxon>Sphaerotilaceae</taxon>
        <taxon>Roseateles</taxon>
    </lineage>
</organism>
<gene>
    <name evidence="1" type="ORF">CDO81_14970</name>
</gene>
<proteinExistence type="predicted"/>
<evidence type="ECO:0000313" key="2">
    <source>
        <dbReference type="Proteomes" id="UP000197446"/>
    </source>
</evidence>
<dbReference type="PANTHER" id="PTHR34290">
    <property type="entry name" value="SI:CH73-390P7.2"/>
    <property type="match status" value="1"/>
</dbReference>
<dbReference type="Pfam" id="PF04134">
    <property type="entry name" value="DCC1-like"/>
    <property type="match status" value="1"/>
</dbReference>
<sequence>MNATTTPRTTHTVYYDGDCPLCSSEMAFLMRANREGRLGFVDISRPGFDAQALGVPREALMALLHVRDAAGQWLIGVPAIQAVYAATGHRRLAAALEHPVIARLARPAYAWLARNRYHLPRWLLAATHLHTGRCAPDGTCRIRPER</sequence>
<dbReference type="InterPro" id="IPR007263">
    <property type="entry name" value="DCC1-like"/>
</dbReference>
<dbReference type="OrthoDB" id="5294764at2"/>
<dbReference type="PANTHER" id="PTHR34290:SF2">
    <property type="entry name" value="OS04G0668800 PROTEIN"/>
    <property type="match status" value="1"/>
</dbReference>
<dbReference type="InterPro" id="IPR044691">
    <property type="entry name" value="DCC1_Trx"/>
</dbReference>
<keyword evidence="2" id="KW-1185">Reference proteome</keyword>
<dbReference type="GO" id="GO:0015035">
    <property type="term" value="F:protein-disulfide reductase activity"/>
    <property type="evidence" value="ECO:0007669"/>
    <property type="project" value="InterPro"/>
</dbReference>
<accession>A0A254NBM4</accession>
<dbReference type="AlphaFoldDB" id="A0A254NBM4"/>